<feature type="transmembrane region" description="Helical" evidence="1">
    <location>
        <begin position="107"/>
        <end position="126"/>
    </location>
</feature>
<feature type="transmembrane region" description="Helical" evidence="1">
    <location>
        <begin position="27"/>
        <end position="46"/>
    </location>
</feature>
<gene>
    <name evidence="2" type="ORF">DFH08DRAFT_825230</name>
</gene>
<comment type="caution">
    <text evidence="2">The sequence shown here is derived from an EMBL/GenBank/DDBJ whole genome shotgun (WGS) entry which is preliminary data.</text>
</comment>
<keyword evidence="1" id="KW-1133">Transmembrane helix</keyword>
<sequence length="165" mass="18508">MPVGLHLWDKTRTFTNDELEGIKDQSIGILAIAFIFSLAMYTLVLIPGANPVPPFLFSLALYIPYNHFHGRARSFNRPIRPSSSSYSPINNRYLLSQLRTRSEPAHTLFLIVGLMCLVVVNIVLVFDSEKTLTDNKGVHISRDDNEWGFGQVPALVLLVALLRNA</sequence>
<protein>
    <submittedName>
        <fullName evidence="2">Uncharacterized protein</fullName>
    </submittedName>
</protein>
<keyword evidence="3" id="KW-1185">Reference proteome</keyword>
<evidence type="ECO:0000256" key="1">
    <source>
        <dbReference type="SAM" id="Phobius"/>
    </source>
</evidence>
<organism evidence="2 3">
    <name type="scientific">Mycena albidolilacea</name>
    <dbReference type="NCBI Taxonomy" id="1033008"/>
    <lineage>
        <taxon>Eukaryota</taxon>
        <taxon>Fungi</taxon>
        <taxon>Dikarya</taxon>
        <taxon>Basidiomycota</taxon>
        <taxon>Agaricomycotina</taxon>
        <taxon>Agaricomycetes</taxon>
        <taxon>Agaricomycetidae</taxon>
        <taxon>Agaricales</taxon>
        <taxon>Marasmiineae</taxon>
        <taxon>Mycenaceae</taxon>
        <taxon>Mycena</taxon>
    </lineage>
</organism>
<proteinExistence type="predicted"/>
<evidence type="ECO:0000313" key="3">
    <source>
        <dbReference type="Proteomes" id="UP001218218"/>
    </source>
</evidence>
<accession>A0AAD6Z330</accession>
<dbReference type="EMBL" id="JARIHO010000098">
    <property type="protein sequence ID" value="KAJ7304868.1"/>
    <property type="molecule type" value="Genomic_DNA"/>
</dbReference>
<dbReference type="Proteomes" id="UP001218218">
    <property type="component" value="Unassembled WGS sequence"/>
</dbReference>
<keyword evidence="1" id="KW-0472">Membrane</keyword>
<evidence type="ECO:0000313" key="2">
    <source>
        <dbReference type="EMBL" id="KAJ7304868.1"/>
    </source>
</evidence>
<reference evidence="2" key="1">
    <citation type="submission" date="2023-03" db="EMBL/GenBank/DDBJ databases">
        <title>Massive genome expansion in bonnet fungi (Mycena s.s.) driven by repeated elements and novel gene families across ecological guilds.</title>
        <authorList>
            <consortium name="Lawrence Berkeley National Laboratory"/>
            <person name="Harder C.B."/>
            <person name="Miyauchi S."/>
            <person name="Viragh M."/>
            <person name="Kuo A."/>
            <person name="Thoen E."/>
            <person name="Andreopoulos B."/>
            <person name="Lu D."/>
            <person name="Skrede I."/>
            <person name="Drula E."/>
            <person name="Henrissat B."/>
            <person name="Morin E."/>
            <person name="Kohler A."/>
            <person name="Barry K."/>
            <person name="LaButti K."/>
            <person name="Morin E."/>
            <person name="Salamov A."/>
            <person name="Lipzen A."/>
            <person name="Mereny Z."/>
            <person name="Hegedus B."/>
            <person name="Baldrian P."/>
            <person name="Stursova M."/>
            <person name="Weitz H."/>
            <person name="Taylor A."/>
            <person name="Grigoriev I.V."/>
            <person name="Nagy L.G."/>
            <person name="Martin F."/>
            <person name="Kauserud H."/>
        </authorList>
    </citation>
    <scope>NUCLEOTIDE SEQUENCE</scope>
    <source>
        <strain evidence="2">CBHHK002</strain>
    </source>
</reference>
<name>A0AAD6Z330_9AGAR</name>
<dbReference type="AlphaFoldDB" id="A0AAD6Z330"/>
<keyword evidence="1" id="KW-0812">Transmembrane</keyword>